<keyword evidence="6" id="KW-1185">Reference proteome</keyword>
<feature type="region of interest" description="Disordered" evidence="3">
    <location>
        <begin position="1"/>
        <end position="25"/>
    </location>
</feature>
<dbReference type="EMBL" id="JAEHOE010000096">
    <property type="protein sequence ID" value="KAG2487468.1"/>
    <property type="molecule type" value="Genomic_DNA"/>
</dbReference>
<organism evidence="5 6">
    <name type="scientific">Edaphochlamys debaryana</name>
    <dbReference type="NCBI Taxonomy" id="47281"/>
    <lineage>
        <taxon>Eukaryota</taxon>
        <taxon>Viridiplantae</taxon>
        <taxon>Chlorophyta</taxon>
        <taxon>core chlorophytes</taxon>
        <taxon>Chlorophyceae</taxon>
        <taxon>CS clade</taxon>
        <taxon>Chlamydomonadales</taxon>
        <taxon>Chlamydomonadales incertae sedis</taxon>
        <taxon>Edaphochlamys</taxon>
    </lineage>
</organism>
<dbReference type="CDD" id="cd00314">
    <property type="entry name" value="plant_peroxidase_like"/>
    <property type="match status" value="1"/>
</dbReference>
<dbReference type="GO" id="GO:0020037">
    <property type="term" value="F:heme binding"/>
    <property type="evidence" value="ECO:0007669"/>
    <property type="project" value="InterPro"/>
</dbReference>
<comment type="similarity">
    <text evidence="2">Belongs to the peroxidase family.</text>
</comment>
<protein>
    <recommendedName>
        <fullName evidence="4">Plant heme peroxidase family profile domain-containing protein</fullName>
    </recommendedName>
</protein>
<reference evidence="5" key="1">
    <citation type="journal article" date="2020" name="bioRxiv">
        <title>Comparative genomics of Chlamydomonas.</title>
        <authorList>
            <person name="Craig R.J."/>
            <person name="Hasan A.R."/>
            <person name="Ness R.W."/>
            <person name="Keightley P.D."/>
        </authorList>
    </citation>
    <scope>NUCLEOTIDE SEQUENCE</scope>
    <source>
        <strain evidence="5">CCAP 11/70</strain>
    </source>
</reference>
<dbReference type="Proteomes" id="UP000612055">
    <property type="component" value="Unassembled WGS sequence"/>
</dbReference>
<evidence type="ECO:0000256" key="2">
    <source>
        <dbReference type="RuleBase" id="RU004241"/>
    </source>
</evidence>
<dbReference type="GO" id="GO:0004601">
    <property type="term" value="F:peroxidase activity"/>
    <property type="evidence" value="ECO:0007669"/>
    <property type="project" value="InterPro"/>
</dbReference>
<dbReference type="Pfam" id="PF00141">
    <property type="entry name" value="peroxidase"/>
    <property type="match status" value="1"/>
</dbReference>
<sequence>MALRHAAFKSTGSARRSSVSSKAARPTRSVVVRASAAREDAQAMGRRQLLNAAGAAVLAAGAGSLGAPAPASAEQTFPTALVPVDALGAIQIKGQLNDYRLRAEKVLKAVLTGADAPACMRLVVNDALTYDAATKTGGLDGSIVLNKEELGRPENKGLESIIEKLAKAKTEIDAASEKDGSGPISWADLMVLAAKVSTQASWTDVKRPKIVEGPVPQVDFPVKLGRVDSTEAGPAGKVPAADASVADITAYFAKLNVKPGSQGSGPFAPKPPFWERPTFVLWNAAAADTEAEETRFAAEKAYSGVKPTYDRSRRTVTRTDYEVDFVDYFTALTSLARFNKTAYLHPEEVIALKF</sequence>
<keyword evidence="1" id="KW-0560">Oxidoreductase</keyword>
<dbReference type="PROSITE" id="PS50873">
    <property type="entry name" value="PEROXIDASE_4"/>
    <property type="match status" value="1"/>
</dbReference>
<feature type="domain" description="Plant heme peroxidase family profile" evidence="4">
    <location>
        <begin position="138"/>
        <end position="254"/>
    </location>
</feature>
<accession>A0A836BU14</accession>
<dbReference type="InterPro" id="IPR010255">
    <property type="entry name" value="Haem_peroxidase_sf"/>
</dbReference>
<dbReference type="Gene3D" id="1.10.520.10">
    <property type="match status" value="2"/>
</dbReference>
<dbReference type="PANTHER" id="PTHR31356:SF34">
    <property type="entry name" value="THYLAKOID LUMENAL 29 KDA PROTEIN, CHLOROPLASTIC"/>
    <property type="match status" value="1"/>
</dbReference>
<dbReference type="InterPro" id="IPR002016">
    <property type="entry name" value="Haem_peroxidase"/>
</dbReference>
<evidence type="ECO:0000256" key="3">
    <source>
        <dbReference type="SAM" id="MobiDB-lite"/>
    </source>
</evidence>
<dbReference type="GO" id="GO:0042744">
    <property type="term" value="P:hydrogen peroxide catabolic process"/>
    <property type="evidence" value="ECO:0007669"/>
    <property type="project" value="TreeGrafter"/>
</dbReference>
<proteinExistence type="inferred from homology"/>
<dbReference type="PROSITE" id="PS51318">
    <property type="entry name" value="TAT"/>
    <property type="match status" value="1"/>
</dbReference>
<dbReference type="GO" id="GO:0000302">
    <property type="term" value="P:response to reactive oxygen species"/>
    <property type="evidence" value="ECO:0007669"/>
    <property type="project" value="TreeGrafter"/>
</dbReference>
<dbReference type="AlphaFoldDB" id="A0A836BU14"/>
<dbReference type="PANTHER" id="PTHR31356">
    <property type="entry name" value="THYLAKOID LUMENAL 29 KDA PROTEIN, CHLOROPLASTIC-RELATED"/>
    <property type="match status" value="1"/>
</dbReference>
<dbReference type="SUPFAM" id="SSF48113">
    <property type="entry name" value="Heme-dependent peroxidases"/>
    <property type="match status" value="1"/>
</dbReference>
<dbReference type="GO" id="GO:0034599">
    <property type="term" value="P:cellular response to oxidative stress"/>
    <property type="evidence" value="ECO:0007669"/>
    <property type="project" value="InterPro"/>
</dbReference>
<feature type="compositionally biased region" description="Low complexity" evidence="3">
    <location>
        <begin position="13"/>
        <end position="24"/>
    </location>
</feature>
<evidence type="ECO:0000256" key="1">
    <source>
        <dbReference type="ARBA" id="ARBA00023002"/>
    </source>
</evidence>
<dbReference type="InterPro" id="IPR044831">
    <property type="entry name" value="Ccp1-like"/>
</dbReference>
<evidence type="ECO:0000313" key="5">
    <source>
        <dbReference type="EMBL" id="KAG2487468.1"/>
    </source>
</evidence>
<dbReference type="OrthoDB" id="2113341at2759"/>
<evidence type="ECO:0000313" key="6">
    <source>
        <dbReference type="Proteomes" id="UP000612055"/>
    </source>
</evidence>
<name>A0A836BU14_9CHLO</name>
<gene>
    <name evidence="5" type="ORF">HYH03_013890</name>
</gene>
<evidence type="ECO:0000259" key="4">
    <source>
        <dbReference type="PROSITE" id="PS50873"/>
    </source>
</evidence>
<comment type="caution">
    <text evidence="5">The sequence shown here is derived from an EMBL/GenBank/DDBJ whole genome shotgun (WGS) entry which is preliminary data.</text>
</comment>
<dbReference type="InterPro" id="IPR006311">
    <property type="entry name" value="TAT_signal"/>
</dbReference>